<dbReference type="EMBL" id="PFQB01000040">
    <property type="protein sequence ID" value="PJA14735.1"/>
    <property type="molecule type" value="Genomic_DNA"/>
</dbReference>
<name>A0A2M7W2G6_9BACT</name>
<accession>A0A2M7W2G6</accession>
<dbReference type="AlphaFoldDB" id="A0A2M7W2G6"/>
<proteinExistence type="predicted"/>
<comment type="caution">
    <text evidence="1">The sequence shown here is derived from an EMBL/GenBank/DDBJ whole genome shotgun (WGS) entry which is preliminary data.</text>
</comment>
<evidence type="ECO:0000313" key="1">
    <source>
        <dbReference type="EMBL" id="PJA14735.1"/>
    </source>
</evidence>
<reference evidence="2" key="1">
    <citation type="submission" date="2017-09" db="EMBL/GenBank/DDBJ databases">
        <title>Depth-based differentiation of microbial function through sediment-hosted aquifers and enrichment of novel symbionts in the deep terrestrial subsurface.</title>
        <authorList>
            <person name="Probst A.J."/>
            <person name="Ladd B."/>
            <person name="Jarett J.K."/>
            <person name="Geller-Mcgrath D.E."/>
            <person name="Sieber C.M.K."/>
            <person name="Emerson J.B."/>
            <person name="Anantharaman K."/>
            <person name="Thomas B.C."/>
            <person name="Malmstrom R."/>
            <person name="Stieglmeier M."/>
            <person name="Klingl A."/>
            <person name="Woyke T."/>
            <person name="Ryan C.M."/>
            <person name="Banfield J.F."/>
        </authorList>
    </citation>
    <scope>NUCLEOTIDE SEQUENCE [LARGE SCALE GENOMIC DNA]</scope>
</reference>
<organism evidence="1 2">
    <name type="scientific">Candidatus Dojkabacteria bacterium CG_4_10_14_0_2_um_filter_Dojkabacteria_WS6_41_15</name>
    <dbReference type="NCBI Taxonomy" id="2014249"/>
    <lineage>
        <taxon>Bacteria</taxon>
        <taxon>Candidatus Dojkabacteria</taxon>
    </lineage>
</organism>
<evidence type="ECO:0000313" key="2">
    <source>
        <dbReference type="Proteomes" id="UP000228952"/>
    </source>
</evidence>
<sequence>MGKRETGLAPEVKHVGLGKHWVYDDPVSVDHDYTKRESTLPIEDFSPLQVESILQSIAPMEYSRILHAAIATQINSRWRDTACPNFNEKVGRIFSTLEPEKDEDPQVLLGRKIIQEMRALRVMENVSSVGQVLNVQGVGSGWFQQKDTARHRQTKVDLYNNLRALVKSGFLNQDGDHNPLKFDHLDNCFHRYTRLIRMRNSTIDLTAVGNQYKQSKENESVAILLDFFMLADREIYSAPIIPNEVTVAEKTFIAKGDRLTGKANRALLKEWFEEVSAAMTEAGDKVISSTEDLMTDYLLVGKNPFVEEGSDDVSHLSSKALVLALKRLKGEASRQQRNVILFELLRRNVQPLTRVLDKFVIPGMTRPDTFTLIASDGADFGIERRTRINVDHLLFDHLSDVFQQLKNSPASKYQPTLQVVFGEHKVGSDFQAALNEARLDNNIRIAQFLFMLYVRTRKNAEKFDDWLGNEKSSFSLLTKSGALSIVSKTNILVQGEKLAQSLKQMQKLSDGSAVSGNVTHLSGAVAQQIGKPGLYTTQREFNPFKNPVDMETIRGAFRRYLKKVENKGEQMMSLVDLSTLKEGED</sequence>
<protein>
    <submittedName>
        <fullName evidence="1">Uncharacterized protein</fullName>
    </submittedName>
</protein>
<dbReference type="Proteomes" id="UP000228952">
    <property type="component" value="Unassembled WGS sequence"/>
</dbReference>
<gene>
    <name evidence="1" type="ORF">COX64_01670</name>
</gene>